<dbReference type="InterPro" id="IPR027275">
    <property type="entry name" value="PRC-brl_dom"/>
</dbReference>
<name>B4VI53_9CYAN</name>
<keyword evidence="4" id="KW-1185">Reference proteome</keyword>
<dbReference type="PANTHER" id="PTHR38463:SF1">
    <property type="entry name" value="STRESS RESPONSE PROTEIN YSNF"/>
    <property type="match status" value="1"/>
</dbReference>
<evidence type="ECO:0000313" key="3">
    <source>
        <dbReference type="EMBL" id="EDX78810.1"/>
    </source>
</evidence>
<sequence>MNLIKIDKFYPNYKEQIFGGDDIKGYDVYSDREEKIGEVHDALLDENGRFRYLVIDTGFWIFGKKVLLPVGYARMDYDRHRVYVIGMTKAQAESLPEYHDNMSIDYDYEERVRNVYRPMAANRSAGATSAQAKTSDRDTYSYDHEPELYTTTEQDHKNLKLYEEKLIANKDRYKSGEVTLGKHVESETAQVSVPVEKERVVIERNSPSEAREVQPGTADFHDGEVARVEVYEEAANIEKKAFVREEVGVKKEVKRDTVDAKEKVRREELEVNVDGNPVVKGRR</sequence>
<dbReference type="Pfam" id="PF05239">
    <property type="entry name" value="PRC"/>
    <property type="match status" value="1"/>
</dbReference>
<dbReference type="RefSeq" id="WP_006098287.1">
    <property type="nucleotide sequence ID" value="NZ_DS989841.1"/>
</dbReference>
<protein>
    <submittedName>
        <fullName evidence="3">Conserved domain protein</fullName>
    </submittedName>
</protein>
<evidence type="ECO:0000259" key="1">
    <source>
        <dbReference type="Pfam" id="PF05239"/>
    </source>
</evidence>
<proteinExistence type="predicted"/>
<dbReference type="GO" id="GO:0030077">
    <property type="term" value="C:plasma membrane light-harvesting complex"/>
    <property type="evidence" value="ECO:0007669"/>
    <property type="project" value="InterPro"/>
</dbReference>
<feature type="domain" description="DUF2382" evidence="2">
    <location>
        <begin position="159"/>
        <end position="271"/>
    </location>
</feature>
<evidence type="ECO:0000313" key="4">
    <source>
        <dbReference type="Proteomes" id="UP000003835"/>
    </source>
</evidence>
<accession>B4VI53</accession>
<dbReference type="InterPro" id="IPR011033">
    <property type="entry name" value="PRC_barrel-like_sf"/>
</dbReference>
<feature type="domain" description="PRC-barrel" evidence="1">
    <location>
        <begin position="17"/>
        <end position="88"/>
    </location>
</feature>
<dbReference type="InterPro" id="IPR052967">
    <property type="entry name" value="Stress_Response_Assoc"/>
</dbReference>
<dbReference type="Pfam" id="PF09557">
    <property type="entry name" value="DUF2382"/>
    <property type="match status" value="1"/>
</dbReference>
<dbReference type="AlphaFoldDB" id="B4VI53"/>
<dbReference type="Proteomes" id="UP000003835">
    <property type="component" value="Unassembled WGS sequence"/>
</dbReference>
<dbReference type="GO" id="GO:0019684">
    <property type="term" value="P:photosynthesis, light reaction"/>
    <property type="evidence" value="ECO:0007669"/>
    <property type="project" value="InterPro"/>
</dbReference>
<dbReference type="STRING" id="118168.MC7420_7463"/>
<evidence type="ECO:0000259" key="2">
    <source>
        <dbReference type="Pfam" id="PF09557"/>
    </source>
</evidence>
<dbReference type="PANTHER" id="PTHR38463">
    <property type="entry name" value="STRESS RESPONSE PROTEIN YSNF"/>
    <property type="match status" value="1"/>
</dbReference>
<dbReference type="NCBIfam" id="TIGR02271">
    <property type="entry name" value="YsnF/AvaK domain"/>
    <property type="match status" value="1"/>
</dbReference>
<dbReference type="InterPro" id="IPR014747">
    <property type="entry name" value="Bac_photo_RC_H_C"/>
</dbReference>
<dbReference type="OrthoDB" id="510842at2"/>
<dbReference type="Gene3D" id="3.90.50.10">
    <property type="entry name" value="Photosynthetic Reaction Center, subunit H, domain 2"/>
    <property type="match status" value="1"/>
</dbReference>
<dbReference type="SUPFAM" id="SSF50346">
    <property type="entry name" value="PRC-barrel domain"/>
    <property type="match status" value="1"/>
</dbReference>
<gene>
    <name evidence="3" type="ORF">MC7420_7463</name>
</gene>
<dbReference type="InterPro" id="IPR019060">
    <property type="entry name" value="DUF2382"/>
</dbReference>
<dbReference type="EMBL" id="DS989841">
    <property type="protein sequence ID" value="EDX78810.1"/>
    <property type="molecule type" value="Genomic_DNA"/>
</dbReference>
<dbReference type="eggNOG" id="COG3861">
    <property type="taxonomic scope" value="Bacteria"/>
</dbReference>
<organism evidence="3 4">
    <name type="scientific">Coleofasciculus chthonoplastes PCC 7420</name>
    <dbReference type="NCBI Taxonomy" id="118168"/>
    <lineage>
        <taxon>Bacteria</taxon>
        <taxon>Bacillati</taxon>
        <taxon>Cyanobacteriota</taxon>
        <taxon>Cyanophyceae</taxon>
        <taxon>Coleofasciculales</taxon>
        <taxon>Coleofasciculaceae</taxon>
        <taxon>Coleofasciculus</taxon>
    </lineage>
</organism>
<dbReference type="HOGENOM" id="CLU_079871_0_0_3"/>
<reference evidence="3 4" key="1">
    <citation type="submission" date="2008-07" db="EMBL/GenBank/DDBJ databases">
        <authorList>
            <person name="Tandeau de Marsac N."/>
            <person name="Ferriera S."/>
            <person name="Johnson J."/>
            <person name="Kravitz S."/>
            <person name="Beeson K."/>
            <person name="Sutton G."/>
            <person name="Rogers Y.-H."/>
            <person name="Friedman R."/>
            <person name="Frazier M."/>
            <person name="Venter J.C."/>
        </authorList>
    </citation>
    <scope>NUCLEOTIDE SEQUENCE [LARGE SCALE GENOMIC DNA]</scope>
    <source>
        <strain evidence="3 4">PCC 7420</strain>
    </source>
</reference>